<dbReference type="Proteomes" id="UP000309061">
    <property type="component" value="Chromosome"/>
</dbReference>
<gene>
    <name evidence="2" type="ORF">H2LOC_018145</name>
</gene>
<evidence type="ECO:0000313" key="3">
    <source>
        <dbReference type="Proteomes" id="UP000309061"/>
    </source>
</evidence>
<evidence type="ECO:0000313" key="2">
    <source>
        <dbReference type="EMBL" id="QGM47454.1"/>
    </source>
</evidence>
<accession>A0A6B8KGF4</accession>
<evidence type="ECO:0000256" key="1">
    <source>
        <dbReference type="SAM" id="SignalP"/>
    </source>
</evidence>
<dbReference type="EMBL" id="CP046052">
    <property type="protein sequence ID" value="QGM47454.1"/>
    <property type="molecule type" value="Genomic_DNA"/>
</dbReference>
<feature type="chain" id="PRO_5025442557" evidence="1">
    <location>
        <begin position="22"/>
        <end position="188"/>
    </location>
</feature>
<dbReference type="RefSeq" id="WP_136497309.1">
    <property type="nucleotide sequence ID" value="NZ_CP046052.1"/>
</dbReference>
<protein>
    <submittedName>
        <fullName evidence="2">Uncharacterized protein</fullName>
    </submittedName>
</protein>
<keyword evidence="3" id="KW-1185">Reference proteome</keyword>
<dbReference type="AlphaFoldDB" id="A0A6B8KGF4"/>
<organism evidence="2 3">
    <name type="scientific">Methylocystis heyeri</name>
    <dbReference type="NCBI Taxonomy" id="391905"/>
    <lineage>
        <taxon>Bacteria</taxon>
        <taxon>Pseudomonadati</taxon>
        <taxon>Pseudomonadota</taxon>
        <taxon>Alphaproteobacteria</taxon>
        <taxon>Hyphomicrobiales</taxon>
        <taxon>Methylocystaceae</taxon>
        <taxon>Methylocystis</taxon>
    </lineage>
</organism>
<feature type="signal peptide" evidence="1">
    <location>
        <begin position="1"/>
        <end position="21"/>
    </location>
</feature>
<name>A0A6B8KGF4_9HYPH</name>
<dbReference type="OrthoDB" id="10019080at2"/>
<keyword evidence="1" id="KW-0732">Signal</keyword>
<reference evidence="2 3" key="1">
    <citation type="submission" date="2019-11" db="EMBL/GenBank/DDBJ databases">
        <title>The genome sequence of Methylocystis heyeri.</title>
        <authorList>
            <person name="Oshkin I.Y."/>
            <person name="Miroshnikov K."/>
            <person name="Dedysh S.N."/>
        </authorList>
    </citation>
    <scope>NUCLEOTIDE SEQUENCE [LARGE SCALE GENOMIC DNA]</scope>
    <source>
        <strain evidence="2 3">H2</strain>
    </source>
</reference>
<dbReference type="KEGG" id="mhey:H2LOC_018145"/>
<sequence>MKKYCSPILALLALLSEPVMAQQSSAAGAPQSPGPAVADPALPAIDEIPGYYDPATGTFAPLKPGRSPARNTPTFTTTAYLVIFPYVHHSEGYGSITCSARITYVSSDRSKPAATLTREAKPNEGNYVEFDVDAGGDTRPMGTVTVQCTGYDGSGRSRSASGATFVYLDPRATPYTGWIPAYVDIAFP</sequence>
<proteinExistence type="predicted"/>